<dbReference type="RefSeq" id="XP_023628020.1">
    <property type="nucleotide sequence ID" value="XM_023772252.1"/>
</dbReference>
<dbReference type="AlphaFoldDB" id="A0A2D3UWH9"/>
<dbReference type="EMBL" id="FJUY01000010">
    <property type="protein sequence ID" value="CZT21131.1"/>
    <property type="molecule type" value="Genomic_DNA"/>
</dbReference>
<accession>A0A2D3UWH9</accession>
<gene>
    <name evidence="2" type="ORF">RCC_06992</name>
</gene>
<protein>
    <submittedName>
        <fullName evidence="2">Uncharacterized protein</fullName>
    </submittedName>
</protein>
<name>A0A2D3UWH9_9PEZI</name>
<evidence type="ECO:0000256" key="1">
    <source>
        <dbReference type="SAM" id="MobiDB-lite"/>
    </source>
</evidence>
<feature type="region of interest" description="Disordered" evidence="1">
    <location>
        <begin position="1"/>
        <end position="30"/>
    </location>
</feature>
<feature type="compositionally biased region" description="Basic and acidic residues" evidence="1">
    <location>
        <begin position="8"/>
        <end position="17"/>
    </location>
</feature>
<proteinExistence type="predicted"/>
<sequence>MSSYQPRITRDIPHEDGNLVNETADPIPPPPHYETDGLRRFHSIGVDLYAVDWLIYKPATSANTPTIPEIQLKGIFGTLAKARRAAGFGSLNLRVLREDRLSSADFEALDTRRRELQGDNWDEQSGVVIPVIRRSQYYLEA</sequence>
<reference evidence="2 3" key="1">
    <citation type="submission" date="2016-03" db="EMBL/GenBank/DDBJ databases">
        <authorList>
            <person name="Ploux O."/>
        </authorList>
    </citation>
    <scope>NUCLEOTIDE SEQUENCE [LARGE SCALE GENOMIC DNA]</scope>
    <source>
        <strain evidence="2 3">URUG2</strain>
    </source>
</reference>
<evidence type="ECO:0000313" key="2">
    <source>
        <dbReference type="EMBL" id="CZT21131.1"/>
    </source>
</evidence>
<dbReference type="Proteomes" id="UP000225277">
    <property type="component" value="Unassembled WGS sequence"/>
</dbReference>
<organism evidence="2 3">
    <name type="scientific">Ramularia collo-cygni</name>
    <dbReference type="NCBI Taxonomy" id="112498"/>
    <lineage>
        <taxon>Eukaryota</taxon>
        <taxon>Fungi</taxon>
        <taxon>Dikarya</taxon>
        <taxon>Ascomycota</taxon>
        <taxon>Pezizomycotina</taxon>
        <taxon>Dothideomycetes</taxon>
        <taxon>Dothideomycetidae</taxon>
        <taxon>Mycosphaerellales</taxon>
        <taxon>Mycosphaerellaceae</taxon>
        <taxon>Ramularia</taxon>
    </lineage>
</organism>
<keyword evidence="3" id="KW-1185">Reference proteome</keyword>
<dbReference type="GeneID" id="35602116"/>
<evidence type="ECO:0000313" key="3">
    <source>
        <dbReference type="Proteomes" id="UP000225277"/>
    </source>
</evidence>